<dbReference type="Gene3D" id="1.10.390.10">
    <property type="entry name" value="Neutral Protease Domain 2"/>
    <property type="match status" value="1"/>
</dbReference>
<name>A0A9W8AA90_9FUNG</name>
<feature type="chain" id="PRO_5041015536" description="Extracellular metalloproteinase" evidence="12">
    <location>
        <begin position="22"/>
        <end position="658"/>
    </location>
</feature>
<evidence type="ECO:0000256" key="3">
    <source>
        <dbReference type="ARBA" id="ARBA00022525"/>
    </source>
</evidence>
<keyword evidence="15" id="KW-1185">Reference proteome</keyword>
<dbReference type="SUPFAM" id="SSF55486">
    <property type="entry name" value="Metalloproteases ('zincins'), catalytic domain"/>
    <property type="match status" value="1"/>
</dbReference>
<dbReference type="InterPro" id="IPR050371">
    <property type="entry name" value="Fungal_virulence_M36"/>
</dbReference>
<evidence type="ECO:0000256" key="7">
    <source>
        <dbReference type="ARBA" id="ARBA00022833"/>
    </source>
</evidence>
<dbReference type="PRINTS" id="PR00999">
    <property type="entry name" value="FUNGALYSIN"/>
</dbReference>
<evidence type="ECO:0000313" key="15">
    <source>
        <dbReference type="Proteomes" id="UP001150569"/>
    </source>
</evidence>
<dbReference type="AlphaFoldDB" id="A0A9W8AA90"/>
<dbReference type="GO" id="GO:0006508">
    <property type="term" value="P:proteolysis"/>
    <property type="evidence" value="ECO:0007669"/>
    <property type="project" value="UniProtKB-KW"/>
</dbReference>
<dbReference type="GO" id="GO:0004222">
    <property type="term" value="F:metalloendopeptidase activity"/>
    <property type="evidence" value="ECO:0007669"/>
    <property type="project" value="InterPro"/>
</dbReference>
<sequence length="658" mass="71376">MRATTHLPVLGWLLVSIVARADLLPSFGHQVDYVSTADNFKPSSSRGSASKESILADVLEKNGYGEGQYTILSSVKSPATDITYYSVRPLHEGLPVANVNMGIGIDDSGHISSLSVPVSPNTKPLSGQCRINLRSAESRVSSPENERQSTDPHQAIKAFLEYVNRPDLQPTEGSLKASQPDKAATSSRRSAGLADKGSATAAVALTTADDSLDGLNEGIEAVEPVALLTETGDYATGYLVKANFDDNVVRAHLVDGEVVGLNNLCTSLRYRAVDPNTLMDPTQDNRQLLAEPEWSAGAANGWNHIQGQFYNETRGNNVIVQANPTGKGSWVNIARPTAHSNGDFDYPISFDADPTTYAAASIVQAHYWGNMMHDFSKNFGFDNQAGNFEDVNEAGGKGNDPVIIYVQDGSGFNNANFATPEDGKQPKMRLYLWDKTNPHRDGAFDWPSLVHEYTHGITTRITGGPADSTCLSKGQAAGMGEGWSDLVALAWLVHPSDYQGPGSKADKVLGIGTYGNNGQTVRPHMYSTDMSVNPLTFSHLAQAKYQTVHAMGTLWATILYEVMWNFIADLGVAPSIMHPDRQYGTTLMMEIMFESWRRQGCDPTLFRARDAMLEAEAIVTKGKYQCLIWRGFAKRGMGVGASMKGTNVVESFKAPTEC</sequence>
<dbReference type="InterPro" id="IPR027268">
    <property type="entry name" value="Peptidase_M4/M1_CTD_sf"/>
</dbReference>
<feature type="signal peptide" evidence="12">
    <location>
        <begin position="1"/>
        <end position="21"/>
    </location>
</feature>
<dbReference type="InterPro" id="IPR001842">
    <property type="entry name" value="Peptidase_M36"/>
</dbReference>
<feature type="binding site" evidence="11">
    <location>
        <position position="455"/>
    </location>
    <ligand>
        <name>Zn(2+)</name>
        <dbReference type="ChEBI" id="CHEBI:29105"/>
        <note>catalytic</note>
    </ligand>
</feature>
<keyword evidence="9 12" id="KW-0865">Zymogen</keyword>
<dbReference type="PANTHER" id="PTHR33478:SF1">
    <property type="entry name" value="EXTRACELLULAR METALLOPROTEINASE MEP"/>
    <property type="match status" value="1"/>
</dbReference>
<keyword evidence="3 12" id="KW-0964">Secreted</keyword>
<comment type="cofactor">
    <cofactor evidence="11">
        <name>Zn(2+)</name>
        <dbReference type="ChEBI" id="CHEBI:29105"/>
    </cofactor>
    <text evidence="11">Binds 1 zinc ion per subunit.</text>
</comment>
<gene>
    <name evidence="14" type="ORF">IWQ60_003734</name>
</gene>
<keyword evidence="8 12" id="KW-0482">Metalloprotease</keyword>
<keyword evidence="5 11" id="KW-0479">Metal-binding</keyword>
<dbReference type="EMBL" id="JANBPT010000165">
    <property type="protein sequence ID" value="KAJ1926521.1"/>
    <property type="molecule type" value="Genomic_DNA"/>
</dbReference>
<evidence type="ECO:0000256" key="4">
    <source>
        <dbReference type="ARBA" id="ARBA00022670"/>
    </source>
</evidence>
<dbReference type="PANTHER" id="PTHR33478">
    <property type="entry name" value="EXTRACELLULAR METALLOPROTEINASE MEP"/>
    <property type="match status" value="1"/>
</dbReference>
<dbReference type="OrthoDB" id="3227768at2759"/>
<proteinExistence type="inferred from homology"/>
<dbReference type="GO" id="GO:0005615">
    <property type="term" value="C:extracellular space"/>
    <property type="evidence" value="ECO:0007669"/>
    <property type="project" value="InterPro"/>
</dbReference>
<feature type="active site" evidence="10">
    <location>
        <position position="452"/>
    </location>
</feature>
<feature type="region of interest" description="Disordered" evidence="13">
    <location>
        <begin position="169"/>
        <end position="197"/>
    </location>
</feature>
<keyword evidence="7 11" id="KW-0862">Zinc</keyword>
<comment type="subcellular location">
    <subcellularLocation>
        <location evidence="1 12">Secreted</location>
    </subcellularLocation>
</comment>
<evidence type="ECO:0000313" key="14">
    <source>
        <dbReference type="EMBL" id="KAJ1926521.1"/>
    </source>
</evidence>
<comment type="similarity">
    <text evidence="2 12">Belongs to the peptidase M36 family.</text>
</comment>
<feature type="binding site" evidence="11">
    <location>
        <position position="481"/>
    </location>
    <ligand>
        <name>Zn(2+)</name>
        <dbReference type="ChEBI" id="CHEBI:29105"/>
        <note>catalytic</note>
    </ligand>
</feature>
<dbReference type="EC" id="3.4.24.-" evidence="12"/>
<comment type="caution">
    <text evidence="14">The sequence shown here is derived from an EMBL/GenBank/DDBJ whole genome shotgun (WGS) entry which is preliminary data.</text>
</comment>
<evidence type="ECO:0000256" key="10">
    <source>
        <dbReference type="PIRSR" id="PIRSR601842-1"/>
    </source>
</evidence>
<dbReference type="Pfam" id="PF02128">
    <property type="entry name" value="Peptidase_M36"/>
    <property type="match status" value="1"/>
</dbReference>
<accession>A0A9W8AA90</accession>
<evidence type="ECO:0000256" key="5">
    <source>
        <dbReference type="ARBA" id="ARBA00022723"/>
    </source>
</evidence>
<evidence type="ECO:0000256" key="11">
    <source>
        <dbReference type="PIRSR" id="PIRSR601842-2"/>
    </source>
</evidence>
<keyword evidence="6 12" id="KW-0378">Hydrolase</keyword>
<dbReference type="Proteomes" id="UP001150569">
    <property type="component" value="Unassembled WGS sequence"/>
</dbReference>
<dbReference type="Gene3D" id="3.10.170.10">
    <property type="match status" value="1"/>
</dbReference>
<evidence type="ECO:0000256" key="9">
    <source>
        <dbReference type="ARBA" id="ARBA00023145"/>
    </source>
</evidence>
<evidence type="ECO:0000256" key="8">
    <source>
        <dbReference type="ARBA" id="ARBA00023049"/>
    </source>
</evidence>
<keyword evidence="4 12" id="KW-0645">Protease</keyword>
<organism evidence="14 15">
    <name type="scientific">Tieghemiomyces parasiticus</name>
    <dbReference type="NCBI Taxonomy" id="78921"/>
    <lineage>
        <taxon>Eukaryota</taxon>
        <taxon>Fungi</taxon>
        <taxon>Fungi incertae sedis</taxon>
        <taxon>Zoopagomycota</taxon>
        <taxon>Kickxellomycotina</taxon>
        <taxon>Dimargaritomycetes</taxon>
        <taxon>Dimargaritales</taxon>
        <taxon>Dimargaritaceae</taxon>
        <taxon>Tieghemiomyces</taxon>
    </lineage>
</organism>
<protein>
    <recommendedName>
        <fullName evidence="12">Extracellular metalloproteinase</fullName>
        <ecNumber evidence="12">3.4.24.-</ecNumber>
    </recommendedName>
    <alternativeName>
        <fullName evidence="12">Fungalysin</fullName>
    </alternativeName>
</protein>
<evidence type="ECO:0000256" key="6">
    <source>
        <dbReference type="ARBA" id="ARBA00022801"/>
    </source>
</evidence>
<evidence type="ECO:0000256" key="2">
    <source>
        <dbReference type="ARBA" id="ARBA00006006"/>
    </source>
</evidence>
<dbReference type="CDD" id="cd09596">
    <property type="entry name" value="M36"/>
    <property type="match status" value="1"/>
</dbReference>
<feature type="binding site" evidence="11">
    <location>
        <position position="451"/>
    </location>
    <ligand>
        <name>Zn(2+)</name>
        <dbReference type="ChEBI" id="CHEBI:29105"/>
        <note>catalytic</note>
    </ligand>
</feature>
<evidence type="ECO:0000256" key="1">
    <source>
        <dbReference type="ARBA" id="ARBA00004613"/>
    </source>
</evidence>
<keyword evidence="12" id="KW-0732">Signal</keyword>
<evidence type="ECO:0000256" key="13">
    <source>
        <dbReference type="SAM" id="MobiDB-lite"/>
    </source>
</evidence>
<reference evidence="14" key="1">
    <citation type="submission" date="2022-07" db="EMBL/GenBank/DDBJ databases">
        <title>Phylogenomic reconstructions and comparative analyses of Kickxellomycotina fungi.</title>
        <authorList>
            <person name="Reynolds N.K."/>
            <person name="Stajich J.E."/>
            <person name="Barry K."/>
            <person name="Grigoriev I.V."/>
            <person name="Crous P."/>
            <person name="Smith M.E."/>
        </authorList>
    </citation>
    <scope>NUCLEOTIDE SEQUENCE</scope>
    <source>
        <strain evidence="14">RSA 861</strain>
    </source>
</reference>
<dbReference type="GO" id="GO:0008270">
    <property type="term" value="F:zinc ion binding"/>
    <property type="evidence" value="ECO:0007669"/>
    <property type="project" value="InterPro"/>
</dbReference>
<evidence type="ECO:0000256" key="12">
    <source>
        <dbReference type="RuleBase" id="RU364017"/>
    </source>
</evidence>